<feature type="chain" id="PRO_5035827922" evidence="1">
    <location>
        <begin position="19"/>
        <end position="178"/>
    </location>
</feature>
<reference evidence="3" key="1">
    <citation type="submission" date="2010-08" db="EMBL/GenBank/DDBJ databases">
        <authorList>
            <consortium name="Caenorhabditis japonica Sequencing Consortium"/>
            <person name="Wilson R.K."/>
        </authorList>
    </citation>
    <scope>NUCLEOTIDE SEQUENCE [LARGE SCALE GENOMIC DNA]</scope>
    <source>
        <strain evidence="3">DF5081</strain>
    </source>
</reference>
<dbReference type="EnsemblMetazoa" id="CJA11752a.1">
    <property type="protein sequence ID" value="CJA11752a.1"/>
    <property type="gene ID" value="WBGene00130956"/>
</dbReference>
<keyword evidence="3" id="KW-1185">Reference proteome</keyword>
<evidence type="ECO:0000313" key="3">
    <source>
        <dbReference type="Proteomes" id="UP000005237"/>
    </source>
</evidence>
<evidence type="ECO:0000256" key="1">
    <source>
        <dbReference type="SAM" id="SignalP"/>
    </source>
</evidence>
<reference evidence="2" key="2">
    <citation type="submission" date="2022-06" db="UniProtKB">
        <authorList>
            <consortium name="EnsemblMetazoa"/>
        </authorList>
    </citation>
    <scope>IDENTIFICATION</scope>
    <source>
        <strain evidence="2">DF5081</strain>
    </source>
</reference>
<protein>
    <submittedName>
        <fullName evidence="2">Uncharacterized protein</fullName>
    </submittedName>
</protein>
<sequence>MLLPCFIIALFLAASTFSMTLNRHYRRPICEFSQSCSYAYQQFTFELCDCPNMKACPTNHGIQLKGITYQFCSARKLTMCEPDEIAAEVDIIQTSIYCVCPHTEIYVKRKDESKSVVRYVCQEKGKKECEPGEICGVGNPIIGIKPLCQCQEDQQCVPSDSDVFNPISIQNATCMYNI</sequence>
<feature type="signal peptide" evidence="1">
    <location>
        <begin position="1"/>
        <end position="18"/>
    </location>
</feature>
<proteinExistence type="predicted"/>
<evidence type="ECO:0000313" key="2">
    <source>
        <dbReference type="EnsemblMetazoa" id="CJA11752a.1"/>
    </source>
</evidence>
<name>A0A8R1I1B0_CAEJA</name>
<dbReference type="AlphaFoldDB" id="A0A8R1I1B0"/>
<accession>A0A8R1I1B0</accession>
<keyword evidence="1" id="KW-0732">Signal</keyword>
<dbReference type="Proteomes" id="UP000005237">
    <property type="component" value="Unassembled WGS sequence"/>
</dbReference>
<organism evidence="2 3">
    <name type="scientific">Caenorhabditis japonica</name>
    <dbReference type="NCBI Taxonomy" id="281687"/>
    <lineage>
        <taxon>Eukaryota</taxon>
        <taxon>Metazoa</taxon>
        <taxon>Ecdysozoa</taxon>
        <taxon>Nematoda</taxon>
        <taxon>Chromadorea</taxon>
        <taxon>Rhabditida</taxon>
        <taxon>Rhabditina</taxon>
        <taxon>Rhabditomorpha</taxon>
        <taxon>Rhabditoidea</taxon>
        <taxon>Rhabditidae</taxon>
        <taxon>Peloderinae</taxon>
        <taxon>Caenorhabditis</taxon>
    </lineage>
</organism>